<evidence type="ECO:0000313" key="13">
    <source>
        <dbReference type="EMBL" id="GET42524.1"/>
    </source>
</evidence>
<comment type="similarity">
    <text evidence="3 10">Belongs to the glycosyltransferase 39 family.</text>
</comment>
<evidence type="ECO:0000256" key="8">
    <source>
        <dbReference type="ARBA" id="ARBA00023136"/>
    </source>
</evidence>
<feature type="transmembrane region" description="Helical" evidence="10">
    <location>
        <begin position="445"/>
        <end position="466"/>
    </location>
</feature>
<feature type="domain" description="ArnT-like N-terminal" evidence="11">
    <location>
        <begin position="23"/>
        <end position="263"/>
    </location>
</feature>
<dbReference type="InterPro" id="IPR032421">
    <property type="entry name" value="PMT_4TMC"/>
</dbReference>
<evidence type="ECO:0000256" key="5">
    <source>
        <dbReference type="ARBA" id="ARBA00022679"/>
    </source>
</evidence>
<feature type="transmembrane region" description="Helical" evidence="10">
    <location>
        <begin position="104"/>
        <end position="122"/>
    </location>
</feature>
<dbReference type="GO" id="GO:0012505">
    <property type="term" value="C:endomembrane system"/>
    <property type="evidence" value="ECO:0007669"/>
    <property type="project" value="UniProtKB-SubCell"/>
</dbReference>
<feature type="transmembrane region" description="Helical" evidence="10">
    <location>
        <begin position="421"/>
        <end position="439"/>
    </location>
</feature>
<dbReference type="RefSeq" id="WP_226590204.1">
    <property type="nucleotide sequence ID" value="NZ_BLAY01000168.1"/>
</dbReference>
<dbReference type="InterPro" id="IPR027005">
    <property type="entry name" value="PMT-like"/>
</dbReference>
<evidence type="ECO:0000256" key="6">
    <source>
        <dbReference type="ARBA" id="ARBA00022692"/>
    </source>
</evidence>
<evidence type="ECO:0000256" key="10">
    <source>
        <dbReference type="RuleBase" id="RU367007"/>
    </source>
</evidence>
<evidence type="ECO:0000256" key="3">
    <source>
        <dbReference type="ARBA" id="ARBA00007222"/>
    </source>
</evidence>
<name>A0AAV3XP92_9CYAN</name>
<dbReference type="GO" id="GO:0004169">
    <property type="term" value="F:dolichyl-phosphate-mannose-protein mannosyltransferase activity"/>
    <property type="evidence" value="ECO:0007669"/>
    <property type="project" value="UniProtKB-UniRule"/>
</dbReference>
<dbReference type="EMBL" id="BLAY01000168">
    <property type="protein sequence ID" value="GET42524.1"/>
    <property type="molecule type" value="Genomic_DNA"/>
</dbReference>
<keyword evidence="5 10" id="KW-0808">Transferase</keyword>
<comment type="function">
    <text evidence="10">Protein O-mannosyltransferase that catalyzes the transfer of a single mannose residue from a polyprenol phospho-mannosyl lipidic donor to the hydroxyl group of selected serine and threonine residues in acceptor proteins.</text>
</comment>
<dbReference type="Pfam" id="PF16192">
    <property type="entry name" value="PMT_4TMC"/>
    <property type="match status" value="2"/>
</dbReference>
<proteinExistence type="inferred from homology"/>
<keyword evidence="7 10" id="KW-1133">Transmembrane helix</keyword>
<feature type="domain" description="Protein O-mannosyl-transferase C-terminal four TM" evidence="12">
    <location>
        <begin position="424"/>
        <end position="517"/>
    </location>
</feature>
<comment type="pathway">
    <text evidence="2 10">Protein modification; protein glycosylation.</text>
</comment>
<keyword evidence="10" id="KW-1003">Cell membrane</keyword>
<feature type="transmembrane region" description="Helical" evidence="10">
    <location>
        <begin position="478"/>
        <end position="501"/>
    </location>
</feature>
<evidence type="ECO:0000256" key="9">
    <source>
        <dbReference type="ARBA" id="ARBA00093617"/>
    </source>
</evidence>
<dbReference type="Proteomes" id="UP001050975">
    <property type="component" value="Unassembled WGS sequence"/>
</dbReference>
<dbReference type="GO" id="GO:0005886">
    <property type="term" value="C:plasma membrane"/>
    <property type="evidence" value="ECO:0007669"/>
    <property type="project" value="UniProtKB-SubCell"/>
</dbReference>
<gene>
    <name evidence="13" type="ORF">MiSe_73420</name>
</gene>
<dbReference type="PANTHER" id="PTHR10050:SF46">
    <property type="entry name" value="PROTEIN O-MANNOSYL-TRANSFERASE 2"/>
    <property type="match status" value="1"/>
</dbReference>
<feature type="transmembrane region" description="Helical" evidence="10">
    <location>
        <begin position="242"/>
        <end position="261"/>
    </location>
</feature>
<evidence type="ECO:0000259" key="11">
    <source>
        <dbReference type="Pfam" id="PF02366"/>
    </source>
</evidence>
<evidence type="ECO:0000313" key="14">
    <source>
        <dbReference type="Proteomes" id="UP001050975"/>
    </source>
</evidence>
<sequence length="518" mass="59597">MNLLKKPDRSSFPWFTVGMAGVLLLSFGLHFWGLDRFNTLVFDEVYYVKYANNYLTRTPFFDAHPPLGKYAIALAIWIGSHFQSPQDAVNNLGGVPFSPWTYRWLNALVGSLLPFVVGAIAYHISHRRSYALIAALFTTLDGLFLVESRYALINIYLVFFGLLGQWFFLLALEHQNPWRWVWLALSGLGFGACISVKWNGLGFLVGIYLIWICAKVMQWMGRDIKNSPLLCQNLTQIKFYHLLANLAILPAILYYLVWIPHLQINTKTGFWGLHKQILGFHQGLGSGASVHPYCSSWYTWPLMLRPMSYFYETARNTTEPVPSFGPPLPAGAGKVIYDIHAMGNPFLWWLSTAAIVLLLIQLASHIWLFASRNTEPISRSQSSRSQVRTSRSQVQPGNDFLEDLPRHFTGIILGIKQSPKLWLALYLMLNYAANFLPWIKVTRCTFIYLYMPAAIFAFLTIAWLVERWLYSCYIEFRFLGFTVIFIILLAFVFWLPVYLGLPLSPAAFQLRMWLRSWY</sequence>
<dbReference type="InterPro" id="IPR003342">
    <property type="entry name" value="ArnT-like_N"/>
</dbReference>
<evidence type="ECO:0000259" key="12">
    <source>
        <dbReference type="Pfam" id="PF16192"/>
    </source>
</evidence>
<feature type="transmembrane region" description="Helical" evidence="10">
    <location>
        <begin position="12"/>
        <end position="32"/>
    </location>
</feature>
<keyword evidence="14" id="KW-1185">Reference proteome</keyword>
<feature type="transmembrane region" description="Helical" evidence="10">
    <location>
        <begin position="346"/>
        <end position="370"/>
    </location>
</feature>
<organism evidence="13 14">
    <name type="scientific">Microseira wollei NIES-4236</name>
    <dbReference type="NCBI Taxonomy" id="2530354"/>
    <lineage>
        <taxon>Bacteria</taxon>
        <taxon>Bacillati</taxon>
        <taxon>Cyanobacteriota</taxon>
        <taxon>Cyanophyceae</taxon>
        <taxon>Oscillatoriophycideae</taxon>
        <taxon>Aerosakkonematales</taxon>
        <taxon>Aerosakkonemataceae</taxon>
        <taxon>Microseira</taxon>
    </lineage>
</organism>
<protein>
    <recommendedName>
        <fullName evidence="9 10">Polyprenol-phosphate-mannose--protein mannosyltransferase</fullName>
        <ecNumber evidence="10">2.4.1.-</ecNumber>
    </recommendedName>
</protein>
<feature type="transmembrane region" description="Helical" evidence="10">
    <location>
        <begin position="203"/>
        <end position="221"/>
    </location>
</feature>
<dbReference type="AlphaFoldDB" id="A0AAV3XP92"/>
<feature type="transmembrane region" description="Helical" evidence="10">
    <location>
        <begin position="152"/>
        <end position="172"/>
    </location>
</feature>
<evidence type="ECO:0000256" key="1">
    <source>
        <dbReference type="ARBA" id="ARBA00004127"/>
    </source>
</evidence>
<dbReference type="PANTHER" id="PTHR10050">
    <property type="entry name" value="DOLICHYL-PHOSPHATE-MANNOSE--PROTEIN MANNOSYLTRANSFERASE"/>
    <property type="match status" value="1"/>
</dbReference>
<comment type="caution">
    <text evidence="13">The sequence shown here is derived from an EMBL/GenBank/DDBJ whole genome shotgun (WGS) entry which is preliminary data.</text>
</comment>
<reference evidence="13" key="1">
    <citation type="submission" date="2019-10" db="EMBL/GenBank/DDBJ databases">
        <title>Draft genome sequece of Microseira wollei NIES-4236.</title>
        <authorList>
            <person name="Yamaguchi H."/>
            <person name="Suzuki S."/>
            <person name="Kawachi M."/>
        </authorList>
    </citation>
    <scope>NUCLEOTIDE SEQUENCE</scope>
    <source>
        <strain evidence="13">NIES-4236</strain>
    </source>
</reference>
<evidence type="ECO:0000256" key="4">
    <source>
        <dbReference type="ARBA" id="ARBA00022676"/>
    </source>
</evidence>
<evidence type="ECO:0000256" key="2">
    <source>
        <dbReference type="ARBA" id="ARBA00004922"/>
    </source>
</evidence>
<feature type="domain" description="Protein O-mannosyl-transferase C-terminal four TM" evidence="12">
    <location>
        <begin position="269"/>
        <end position="377"/>
    </location>
</feature>
<keyword evidence="6 10" id="KW-0812">Transmembrane</keyword>
<evidence type="ECO:0000256" key="7">
    <source>
        <dbReference type="ARBA" id="ARBA00022989"/>
    </source>
</evidence>
<comment type="subcellular location">
    <subcellularLocation>
        <location evidence="10">Cell membrane</location>
    </subcellularLocation>
    <subcellularLocation>
        <location evidence="1">Endomembrane system</location>
        <topology evidence="1">Multi-pass membrane protein</topology>
    </subcellularLocation>
</comment>
<feature type="transmembrane region" description="Helical" evidence="10">
    <location>
        <begin position="129"/>
        <end position="146"/>
    </location>
</feature>
<dbReference type="Pfam" id="PF02366">
    <property type="entry name" value="PMT"/>
    <property type="match status" value="1"/>
</dbReference>
<keyword evidence="8 10" id="KW-0472">Membrane</keyword>
<keyword evidence="4 10" id="KW-0328">Glycosyltransferase</keyword>
<dbReference type="EC" id="2.4.1.-" evidence="10"/>
<accession>A0AAV3XP92</accession>